<name>A0ACB9XNC4_CHAAC</name>
<comment type="caution">
    <text evidence="1">The sequence shown here is derived from an EMBL/GenBank/DDBJ whole genome shotgun (WGS) entry which is preliminary data.</text>
</comment>
<organism evidence="1 2">
    <name type="scientific">Chaenocephalus aceratus</name>
    <name type="common">Blackfin icefish</name>
    <name type="synonym">Chaenichthys aceratus</name>
    <dbReference type="NCBI Taxonomy" id="36190"/>
    <lineage>
        <taxon>Eukaryota</taxon>
        <taxon>Metazoa</taxon>
        <taxon>Chordata</taxon>
        <taxon>Craniata</taxon>
        <taxon>Vertebrata</taxon>
        <taxon>Euteleostomi</taxon>
        <taxon>Actinopterygii</taxon>
        <taxon>Neopterygii</taxon>
        <taxon>Teleostei</taxon>
        <taxon>Neoteleostei</taxon>
        <taxon>Acanthomorphata</taxon>
        <taxon>Eupercaria</taxon>
        <taxon>Perciformes</taxon>
        <taxon>Notothenioidei</taxon>
        <taxon>Channichthyidae</taxon>
        <taxon>Chaenocephalus</taxon>
    </lineage>
</organism>
<evidence type="ECO:0000313" key="1">
    <source>
        <dbReference type="EMBL" id="KAI4828828.1"/>
    </source>
</evidence>
<reference evidence="1" key="1">
    <citation type="submission" date="2022-05" db="EMBL/GenBank/DDBJ databases">
        <title>Chromosome-level genome of Chaenocephalus aceratus.</title>
        <authorList>
            <person name="Park H."/>
        </authorList>
    </citation>
    <scope>NUCLEOTIDE SEQUENCE</scope>
    <source>
        <strain evidence="1">KU_202001</strain>
    </source>
</reference>
<dbReference type="Proteomes" id="UP001057452">
    <property type="component" value="Chromosome 4"/>
</dbReference>
<keyword evidence="2" id="KW-1185">Reference proteome</keyword>
<evidence type="ECO:0000313" key="2">
    <source>
        <dbReference type="Proteomes" id="UP001057452"/>
    </source>
</evidence>
<sequence>MIGRASKLGKEPESSYPFDVCTLLHSNTTQRGKENFKDGKTWWRQDVSSPQHHLKNWKMMLWVLASLLTLVEDVFSEEDNKESDLQHVLRLPSVSPAEDMDRGNRGHISWPGALGKYFNDFYH</sequence>
<dbReference type="EMBL" id="CM043788">
    <property type="protein sequence ID" value="KAI4828828.1"/>
    <property type="molecule type" value="Genomic_DNA"/>
</dbReference>
<accession>A0ACB9XNC4</accession>
<protein>
    <submittedName>
        <fullName evidence="1">Uncharacterized protein</fullName>
    </submittedName>
</protein>
<proteinExistence type="predicted"/>
<gene>
    <name evidence="1" type="ORF">KUCAC02_022900</name>
</gene>